<dbReference type="GO" id="GO:0005085">
    <property type="term" value="F:guanyl-nucleotide exchange factor activity"/>
    <property type="evidence" value="ECO:0007669"/>
    <property type="project" value="TreeGrafter"/>
</dbReference>
<name>A0A1J1GV43_PLAGA</name>
<dbReference type="AlphaFoldDB" id="A0A1J1GV43"/>
<gene>
    <name evidence="4" type="ORF">PGAL8A_00257300</name>
</gene>
<keyword evidence="2" id="KW-0813">Transport</keyword>
<dbReference type="Proteomes" id="UP000220797">
    <property type="component" value="Unassembled WGS sequence"/>
</dbReference>
<dbReference type="OMA" id="EVYVHKF"/>
<evidence type="ECO:0000256" key="2">
    <source>
        <dbReference type="ARBA" id="ARBA00022448"/>
    </source>
</evidence>
<dbReference type="SUPFAM" id="SSF55724">
    <property type="entry name" value="Mog1p/PsbP-like"/>
    <property type="match status" value="1"/>
</dbReference>
<accession>A0A1J1GV43</accession>
<dbReference type="PANTHER" id="PTHR15837:SF0">
    <property type="entry name" value="RAN GUANINE NUCLEOTIDE RELEASE FACTOR"/>
    <property type="match status" value="1"/>
</dbReference>
<evidence type="ECO:0000256" key="3">
    <source>
        <dbReference type="ARBA" id="ARBA00022927"/>
    </source>
</evidence>
<dbReference type="GO" id="GO:0031267">
    <property type="term" value="F:small GTPase binding"/>
    <property type="evidence" value="ECO:0007669"/>
    <property type="project" value="TreeGrafter"/>
</dbReference>
<sequence>MEEKLCEYHFFNKYIKMVIPDNYLDVSKFRLIPDNQEVYVHKFDNKCIIIEILCYQNIDDNEKGSFYFYDLAKENDSIENIIIMNNSTIPHSQKNYFLVVGKQKVKKQDSQVYENILLYICIFPFKEYNADILITWNIPKEDLNIQPELNIFNEMIQSFRILDYGLFV</sequence>
<dbReference type="PANTHER" id="PTHR15837">
    <property type="entry name" value="RAN GUANINE NUCLEOTIDE RELEASE FACTOR"/>
    <property type="match status" value="1"/>
</dbReference>
<dbReference type="OrthoDB" id="10255285at2759"/>
<reference evidence="4" key="1">
    <citation type="submission" date="2015-04" db="EMBL/GenBank/DDBJ databases">
        <authorList>
            <consortium name="Pathogen Informatics"/>
        </authorList>
    </citation>
    <scope>NUCLEOTIDE SEQUENCE [LARGE SCALE GENOMIC DNA]</scope>
    <source>
        <strain evidence="4">8A</strain>
    </source>
</reference>
<evidence type="ECO:0000313" key="4">
    <source>
        <dbReference type="EMBL" id="CRG95168.1"/>
    </source>
</evidence>
<dbReference type="InterPro" id="IPR007681">
    <property type="entry name" value="Mog1"/>
</dbReference>
<dbReference type="InterPro" id="IPR016123">
    <property type="entry name" value="Mog1/PsbP_a/b/a-sand"/>
</dbReference>
<proteinExistence type="inferred from homology"/>
<dbReference type="RefSeq" id="XP_028527981.1">
    <property type="nucleotide sequence ID" value="XM_028671317.1"/>
</dbReference>
<dbReference type="GO" id="GO:0005634">
    <property type="term" value="C:nucleus"/>
    <property type="evidence" value="ECO:0007669"/>
    <property type="project" value="TreeGrafter"/>
</dbReference>
<comment type="similarity">
    <text evidence="1">Belongs to the MOG1 family.</text>
</comment>
<evidence type="ECO:0000313" key="5">
    <source>
        <dbReference type="Proteomes" id="UP000220797"/>
    </source>
</evidence>
<keyword evidence="5" id="KW-1185">Reference proteome</keyword>
<comment type="caution">
    <text evidence="4">The sequence shown here is derived from an EMBL/GenBank/DDBJ whole genome shotgun (WGS) entry which is preliminary data.</text>
</comment>
<keyword evidence="3" id="KW-0653">Protein transport</keyword>
<dbReference type="EMBL" id="CVMV01000032">
    <property type="protein sequence ID" value="CRG95168.1"/>
    <property type="molecule type" value="Genomic_DNA"/>
</dbReference>
<dbReference type="GO" id="GO:0006606">
    <property type="term" value="P:protein import into nucleus"/>
    <property type="evidence" value="ECO:0007669"/>
    <property type="project" value="TreeGrafter"/>
</dbReference>
<dbReference type="Pfam" id="PF04603">
    <property type="entry name" value="Mog1"/>
    <property type="match status" value="1"/>
</dbReference>
<evidence type="ECO:0000256" key="1">
    <source>
        <dbReference type="ARBA" id="ARBA00010307"/>
    </source>
</evidence>
<protein>
    <submittedName>
        <fullName evidence="4">Nuclear import protein MOG1, putative</fullName>
    </submittedName>
</protein>
<dbReference type="Gene3D" id="3.40.1000.10">
    <property type="entry name" value="Mog1/PsbP, alpha/beta/alpha sandwich"/>
    <property type="match status" value="1"/>
</dbReference>
<dbReference type="VEuPathDB" id="PlasmoDB:PGAL8A_00257300"/>
<organism evidence="4 5">
    <name type="scientific">Plasmodium gallinaceum</name>
    <dbReference type="NCBI Taxonomy" id="5849"/>
    <lineage>
        <taxon>Eukaryota</taxon>
        <taxon>Sar</taxon>
        <taxon>Alveolata</taxon>
        <taxon>Apicomplexa</taxon>
        <taxon>Aconoidasida</taxon>
        <taxon>Haemosporida</taxon>
        <taxon>Plasmodiidae</taxon>
        <taxon>Plasmodium</taxon>
        <taxon>Plasmodium (Haemamoeba)</taxon>
    </lineage>
</organism>
<dbReference type="GeneID" id="39731101"/>